<accession>N8WYM4</accession>
<dbReference type="PATRIC" id="fig|1217710.3.peg.583"/>
<reference evidence="1 2" key="1">
    <citation type="submission" date="2013-02" db="EMBL/GenBank/DDBJ databases">
        <title>The Genome Sequence of Acinetobacter sp. NIPH 899.</title>
        <authorList>
            <consortium name="The Broad Institute Genome Sequencing Platform"/>
            <consortium name="The Broad Institute Genome Sequencing Center for Infectious Disease"/>
            <person name="Cerqueira G."/>
            <person name="Feldgarden M."/>
            <person name="Courvalin P."/>
            <person name="Perichon B."/>
            <person name="Grillot-Courvalin C."/>
            <person name="Clermont D."/>
            <person name="Rocha E."/>
            <person name="Yoon E.-J."/>
            <person name="Nemec A."/>
            <person name="Walker B."/>
            <person name="Young S.K."/>
            <person name="Zeng Q."/>
            <person name="Gargeya S."/>
            <person name="Fitzgerald M."/>
            <person name="Haas B."/>
            <person name="Abouelleil A."/>
            <person name="Alvarado L."/>
            <person name="Arachchi H.M."/>
            <person name="Berlin A.M."/>
            <person name="Chapman S.B."/>
            <person name="Dewar J."/>
            <person name="Goldberg J."/>
            <person name="Griggs A."/>
            <person name="Gujja S."/>
            <person name="Hansen M."/>
            <person name="Howarth C."/>
            <person name="Imamovic A."/>
            <person name="Larimer J."/>
            <person name="McCowan C."/>
            <person name="Murphy C."/>
            <person name="Neiman D."/>
            <person name="Pearson M."/>
            <person name="Priest M."/>
            <person name="Roberts A."/>
            <person name="Saif S."/>
            <person name="Shea T."/>
            <person name="Sisk P."/>
            <person name="Sykes S."/>
            <person name="Wortman J."/>
            <person name="Nusbaum C."/>
            <person name="Birren B."/>
        </authorList>
    </citation>
    <scope>NUCLEOTIDE SEQUENCE [LARGE SCALE GENOMIC DNA]</scope>
    <source>
        <strain evidence="1 2">NIPH 899</strain>
    </source>
</reference>
<gene>
    <name evidence="1" type="ORF">F969_00614</name>
</gene>
<sequence length="146" mass="16761">MKFNYSSFKSEGINRNRDLVGTVQGTFQGQEITCRAYQASNGDLVIAGFMGKNKAYNRLWVATVWLEKDNQLRFYFCFESKPKRNGASDLVYDPDGYFEQAPKHLFNVDPSSIEENAYCHRCGKDVVLVHGECSDCELYFAKKYGY</sequence>
<proteinExistence type="predicted"/>
<evidence type="ECO:0000313" key="1">
    <source>
        <dbReference type="EMBL" id="ENV00383.1"/>
    </source>
</evidence>
<dbReference type="EMBL" id="APPE01000031">
    <property type="protein sequence ID" value="ENV00383.1"/>
    <property type="molecule type" value="Genomic_DNA"/>
</dbReference>
<keyword evidence="2" id="KW-1185">Reference proteome</keyword>
<dbReference type="AlphaFoldDB" id="N8WYM4"/>
<name>N8WYM4_9GAMM</name>
<organism evidence="1 2">
    <name type="scientific">Acinetobacter variabilis</name>
    <dbReference type="NCBI Taxonomy" id="70346"/>
    <lineage>
        <taxon>Bacteria</taxon>
        <taxon>Pseudomonadati</taxon>
        <taxon>Pseudomonadota</taxon>
        <taxon>Gammaproteobacteria</taxon>
        <taxon>Moraxellales</taxon>
        <taxon>Moraxellaceae</taxon>
        <taxon>Acinetobacter</taxon>
    </lineage>
</organism>
<dbReference type="RefSeq" id="WP_004780872.1">
    <property type="nucleotide sequence ID" value="NZ_KB849398.1"/>
</dbReference>
<evidence type="ECO:0000313" key="2">
    <source>
        <dbReference type="Proteomes" id="UP000013070"/>
    </source>
</evidence>
<dbReference type="HOGENOM" id="CLU_1773387_0_0_6"/>
<protein>
    <submittedName>
        <fullName evidence="1">Uncharacterized protein</fullName>
    </submittedName>
</protein>
<dbReference type="Proteomes" id="UP000013070">
    <property type="component" value="Unassembled WGS sequence"/>
</dbReference>
<comment type="caution">
    <text evidence="1">The sequence shown here is derived from an EMBL/GenBank/DDBJ whole genome shotgun (WGS) entry which is preliminary data.</text>
</comment>